<keyword evidence="3" id="KW-1185">Reference proteome</keyword>
<name>A0AAV7H8N2_DENCH</name>
<evidence type="ECO:0000256" key="1">
    <source>
        <dbReference type="SAM" id="MobiDB-lite"/>
    </source>
</evidence>
<protein>
    <submittedName>
        <fullName evidence="2">Uncharacterized protein</fullName>
    </submittedName>
</protein>
<comment type="caution">
    <text evidence="2">The sequence shown here is derived from an EMBL/GenBank/DDBJ whole genome shotgun (WGS) entry which is preliminary data.</text>
</comment>
<accession>A0AAV7H8N2</accession>
<proteinExistence type="predicted"/>
<gene>
    <name evidence="2" type="ORF">IEQ34_005354</name>
</gene>
<organism evidence="2 3">
    <name type="scientific">Dendrobium chrysotoxum</name>
    <name type="common">Orchid</name>
    <dbReference type="NCBI Taxonomy" id="161865"/>
    <lineage>
        <taxon>Eukaryota</taxon>
        <taxon>Viridiplantae</taxon>
        <taxon>Streptophyta</taxon>
        <taxon>Embryophyta</taxon>
        <taxon>Tracheophyta</taxon>
        <taxon>Spermatophyta</taxon>
        <taxon>Magnoliopsida</taxon>
        <taxon>Liliopsida</taxon>
        <taxon>Asparagales</taxon>
        <taxon>Orchidaceae</taxon>
        <taxon>Epidendroideae</taxon>
        <taxon>Malaxideae</taxon>
        <taxon>Dendrobiinae</taxon>
        <taxon>Dendrobium</taxon>
    </lineage>
</organism>
<dbReference type="AlphaFoldDB" id="A0AAV7H8N2"/>
<feature type="region of interest" description="Disordered" evidence="1">
    <location>
        <begin position="62"/>
        <end position="94"/>
    </location>
</feature>
<dbReference type="Proteomes" id="UP000775213">
    <property type="component" value="Unassembled WGS sequence"/>
</dbReference>
<feature type="compositionally biased region" description="Basic and acidic residues" evidence="1">
    <location>
        <begin position="77"/>
        <end position="87"/>
    </location>
</feature>
<evidence type="ECO:0000313" key="2">
    <source>
        <dbReference type="EMBL" id="KAH0465251.1"/>
    </source>
</evidence>
<evidence type="ECO:0000313" key="3">
    <source>
        <dbReference type="Proteomes" id="UP000775213"/>
    </source>
</evidence>
<reference evidence="2 3" key="1">
    <citation type="journal article" date="2021" name="Hortic Res">
        <title>Chromosome-scale assembly of the Dendrobium chrysotoxum genome enhances the understanding of orchid evolution.</title>
        <authorList>
            <person name="Zhang Y."/>
            <person name="Zhang G.Q."/>
            <person name="Zhang D."/>
            <person name="Liu X.D."/>
            <person name="Xu X.Y."/>
            <person name="Sun W.H."/>
            <person name="Yu X."/>
            <person name="Zhu X."/>
            <person name="Wang Z.W."/>
            <person name="Zhao X."/>
            <person name="Zhong W.Y."/>
            <person name="Chen H."/>
            <person name="Yin W.L."/>
            <person name="Huang T."/>
            <person name="Niu S.C."/>
            <person name="Liu Z.J."/>
        </authorList>
    </citation>
    <scope>NUCLEOTIDE SEQUENCE [LARGE SCALE GENOMIC DNA]</scope>
    <source>
        <strain evidence="2">Lindl</strain>
    </source>
</reference>
<sequence length="94" mass="10287">MRGWTTGGGRSGWRRAQLGQEVGWSRAEQEVRLASGVGQGEQVFTRARSKVAGLPLAWARMGERERDGRRGRSGAGAKEKDEWERAGEFSVGLA</sequence>
<dbReference type="EMBL" id="JAGFBR010000006">
    <property type="protein sequence ID" value="KAH0465251.1"/>
    <property type="molecule type" value="Genomic_DNA"/>
</dbReference>